<evidence type="ECO:0000313" key="7">
    <source>
        <dbReference type="EMBL" id="OGG06928.1"/>
    </source>
</evidence>
<reference evidence="7 8" key="1">
    <citation type="journal article" date="2016" name="Nat. Commun.">
        <title>Thousands of microbial genomes shed light on interconnected biogeochemical processes in an aquifer system.</title>
        <authorList>
            <person name="Anantharaman K."/>
            <person name="Brown C.T."/>
            <person name="Hug L.A."/>
            <person name="Sharon I."/>
            <person name="Castelle C.J."/>
            <person name="Probst A.J."/>
            <person name="Thomas B.C."/>
            <person name="Singh A."/>
            <person name="Wilkins M.J."/>
            <person name="Karaoz U."/>
            <person name="Brodie E.L."/>
            <person name="Williams K.H."/>
            <person name="Hubbard S.S."/>
            <person name="Banfield J.F."/>
        </authorList>
    </citation>
    <scope>NUCLEOTIDE SEQUENCE [LARGE SCALE GENOMIC DNA]</scope>
</reference>
<comment type="caution">
    <text evidence="7">The sequence shown here is derived from an EMBL/GenBank/DDBJ whole genome shotgun (WGS) entry which is preliminary data.</text>
</comment>
<dbReference type="EMBL" id="MFJF01000013">
    <property type="protein sequence ID" value="OGG06928.1"/>
    <property type="molecule type" value="Genomic_DNA"/>
</dbReference>
<keyword evidence="4" id="KW-0805">Transcription regulation</keyword>
<keyword evidence="3" id="KW-0694">RNA-binding</keyword>
<name>A0A1F5Z394_9BACT</name>
<gene>
    <name evidence="7" type="ORF">A2777_03680</name>
</gene>
<organism evidence="7 8">
    <name type="scientific">Candidatus Gottesmanbacteria bacterium RIFCSPHIGHO2_01_FULL_40_15</name>
    <dbReference type="NCBI Taxonomy" id="1798376"/>
    <lineage>
        <taxon>Bacteria</taxon>
        <taxon>Candidatus Gottesmaniibacteriota</taxon>
    </lineage>
</organism>
<dbReference type="GO" id="GO:0006353">
    <property type="term" value="P:DNA-templated transcription termination"/>
    <property type="evidence" value="ECO:0007669"/>
    <property type="project" value="InterPro"/>
</dbReference>
<dbReference type="InterPro" id="IPR006027">
    <property type="entry name" value="NusB_RsmB_TIM44"/>
</dbReference>
<dbReference type="NCBIfam" id="TIGR01951">
    <property type="entry name" value="nusB"/>
    <property type="match status" value="1"/>
</dbReference>
<comment type="similarity">
    <text evidence="1">Belongs to the NusB family.</text>
</comment>
<sequence length="128" mass="14517">MKKSDDPRHLKRVAIMQALFSDSFLSQNHDLNKSEIKKISRKSTDIEELIEEAAPQFPVQKIARLDVAILKLAVFELVYGKKEPPKVIIDEAIELAKEFGSETSPGFINGVLGTIYNKYYGKSRHKVK</sequence>
<evidence type="ECO:0000256" key="3">
    <source>
        <dbReference type="ARBA" id="ARBA00022884"/>
    </source>
</evidence>
<evidence type="ECO:0000256" key="1">
    <source>
        <dbReference type="ARBA" id="ARBA00005952"/>
    </source>
</evidence>
<keyword evidence="2" id="KW-0889">Transcription antitermination</keyword>
<accession>A0A1F5Z394</accession>
<keyword evidence="5" id="KW-0804">Transcription</keyword>
<dbReference type="InterPro" id="IPR011605">
    <property type="entry name" value="NusB_fam"/>
</dbReference>
<evidence type="ECO:0000256" key="4">
    <source>
        <dbReference type="ARBA" id="ARBA00023015"/>
    </source>
</evidence>
<feature type="domain" description="NusB/RsmB/TIM44" evidence="6">
    <location>
        <begin position="26"/>
        <end position="116"/>
    </location>
</feature>
<dbReference type="PANTHER" id="PTHR11078:SF3">
    <property type="entry name" value="ANTITERMINATION NUSB DOMAIN-CONTAINING PROTEIN"/>
    <property type="match status" value="1"/>
</dbReference>
<dbReference type="Gene3D" id="1.10.940.10">
    <property type="entry name" value="NusB-like"/>
    <property type="match status" value="1"/>
</dbReference>
<dbReference type="InterPro" id="IPR035926">
    <property type="entry name" value="NusB-like_sf"/>
</dbReference>
<proteinExistence type="inferred from homology"/>
<evidence type="ECO:0000256" key="2">
    <source>
        <dbReference type="ARBA" id="ARBA00022814"/>
    </source>
</evidence>
<evidence type="ECO:0000259" key="6">
    <source>
        <dbReference type="Pfam" id="PF01029"/>
    </source>
</evidence>
<dbReference type="AlphaFoldDB" id="A0A1F5Z394"/>
<dbReference type="SUPFAM" id="SSF48013">
    <property type="entry name" value="NusB-like"/>
    <property type="match status" value="1"/>
</dbReference>
<evidence type="ECO:0000256" key="5">
    <source>
        <dbReference type="ARBA" id="ARBA00023163"/>
    </source>
</evidence>
<dbReference type="PANTHER" id="PTHR11078">
    <property type="entry name" value="N UTILIZATION SUBSTANCE PROTEIN B-RELATED"/>
    <property type="match status" value="1"/>
</dbReference>
<protein>
    <submittedName>
        <fullName evidence="7">Transcription antitermination factor NusB</fullName>
    </submittedName>
</protein>
<evidence type="ECO:0000313" key="8">
    <source>
        <dbReference type="Proteomes" id="UP000177354"/>
    </source>
</evidence>
<dbReference type="Pfam" id="PF01029">
    <property type="entry name" value="NusB"/>
    <property type="match status" value="1"/>
</dbReference>
<dbReference type="GO" id="GO:0031564">
    <property type="term" value="P:transcription antitermination"/>
    <property type="evidence" value="ECO:0007669"/>
    <property type="project" value="UniProtKB-KW"/>
</dbReference>
<dbReference type="GO" id="GO:0005829">
    <property type="term" value="C:cytosol"/>
    <property type="evidence" value="ECO:0007669"/>
    <property type="project" value="TreeGrafter"/>
</dbReference>
<dbReference type="Proteomes" id="UP000177354">
    <property type="component" value="Unassembled WGS sequence"/>
</dbReference>
<dbReference type="GO" id="GO:0003723">
    <property type="term" value="F:RNA binding"/>
    <property type="evidence" value="ECO:0007669"/>
    <property type="project" value="UniProtKB-KW"/>
</dbReference>